<feature type="compositionally biased region" description="Basic and acidic residues" evidence="1">
    <location>
        <begin position="239"/>
        <end position="249"/>
    </location>
</feature>
<feature type="compositionally biased region" description="Basic and acidic residues" evidence="1">
    <location>
        <begin position="66"/>
        <end position="85"/>
    </location>
</feature>
<evidence type="ECO:0000256" key="1">
    <source>
        <dbReference type="SAM" id="MobiDB-lite"/>
    </source>
</evidence>
<reference evidence="3" key="1">
    <citation type="submission" date="2025-08" db="UniProtKB">
        <authorList>
            <consortium name="RefSeq"/>
        </authorList>
    </citation>
    <scope>IDENTIFICATION</scope>
</reference>
<gene>
    <name evidence="3" type="primary">LOC132540350</name>
</gene>
<feature type="compositionally biased region" description="Basic and acidic residues" evidence="1">
    <location>
        <begin position="94"/>
        <end position="120"/>
    </location>
</feature>
<keyword evidence="2" id="KW-1185">Reference proteome</keyword>
<proteinExistence type="predicted"/>
<sequence>MKRWREINCCSGWKLFPSCRVFPQEVEEEDVVVPSSLCVAEGEPRAHMEQLVIQDAPIPQEVEQLELLHSDPEEGKSEQAQKNEEDHMEEEELPKEAKEEEHNNLRMLEAESEKEKSSKEEEVEEVEEVKEEEEEEKKSEEQEVEEENILEEDEIEEEVVMLMNIEDEEEEEEEEGNKKEDKEEEKEDKEEEKEKEEEVKEEEQEEEEPKEGEEGKDGENEVQEQDEEEKQGQEDEELTDTKKVEHPVELKGFGETQEASREVQLCLSEEGEPSRQVDNEDCKSSQTLQNEEPRMRVFHVQVEIDDPLDEIALTVNLNLRSKREAEDQGTSSERQQEAESRQLIFMTVKDKCTGRKVELILKVTIVSDRVESVQHIVMEEARKEEETTWRWDLSVHQPGNQSSPPPDMALNPLMSPRVASLRADVAKAVARMEADAEAGGNSSGHPTRHYFIKGQSAQELMDMQDLPSFPLGRLQFSGQCVAVKTPRRKKNFWTRLRNVFRKVTQIKKENISMMT</sequence>
<feature type="compositionally biased region" description="Acidic residues" evidence="1">
    <location>
        <begin position="220"/>
        <end position="238"/>
    </location>
</feature>
<feature type="region of interest" description="Disordered" evidence="1">
    <location>
        <begin position="58"/>
        <end position="262"/>
    </location>
</feature>
<accession>A0ABM3XX33</accession>
<dbReference type="RefSeq" id="XP_060053383.1">
    <property type="nucleotide sequence ID" value="XM_060197400.1"/>
</dbReference>
<evidence type="ECO:0000313" key="2">
    <source>
        <dbReference type="Proteomes" id="UP001652624"/>
    </source>
</evidence>
<dbReference type="Proteomes" id="UP001652624">
    <property type="component" value="Chromosome 9"/>
</dbReference>
<feature type="compositionally biased region" description="Acidic residues" evidence="1">
    <location>
        <begin position="182"/>
        <end position="211"/>
    </location>
</feature>
<dbReference type="GeneID" id="132540350"/>
<protein>
    <submittedName>
        <fullName evidence="3">Cilia- and flagella-associated protein 251-like isoform X1</fullName>
    </submittedName>
</protein>
<evidence type="ECO:0000313" key="3">
    <source>
        <dbReference type="RefSeq" id="XP_060053383.1"/>
    </source>
</evidence>
<name>A0ABM3XX33_ERIEU</name>
<organism evidence="2 3">
    <name type="scientific">Erinaceus europaeus</name>
    <name type="common">Western European hedgehog</name>
    <dbReference type="NCBI Taxonomy" id="9365"/>
    <lineage>
        <taxon>Eukaryota</taxon>
        <taxon>Metazoa</taxon>
        <taxon>Chordata</taxon>
        <taxon>Craniata</taxon>
        <taxon>Vertebrata</taxon>
        <taxon>Euteleostomi</taxon>
        <taxon>Mammalia</taxon>
        <taxon>Eutheria</taxon>
        <taxon>Laurasiatheria</taxon>
        <taxon>Eulipotyphla</taxon>
        <taxon>Erinaceidae</taxon>
        <taxon>Erinaceinae</taxon>
        <taxon>Erinaceus</taxon>
    </lineage>
</organism>
<feature type="compositionally biased region" description="Acidic residues" evidence="1">
    <location>
        <begin position="121"/>
        <end position="135"/>
    </location>
</feature>
<feature type="compositionally biased region" description="Acidic residues" evidence="1">
    <location>
        <begin position="142"/>
        <end position="175"/>
    </location>
</feature>